<feature type="transmembrane region" description="Helical" evidence="1">
    <location>
        <begin position="12"/>
        <end position="29"/>
    </location>
</feature>
<gene>
    <name evidence="2" type="ORF">SAMN05444358_1103</name>
</gene>
<dbReference type="STRING" id="985054.SAMN05444358_1103"/>
<keyword evidence="3" id="KW-1185">Reference proteome</keyword>
<evidence type="ECO:0000313" key="2">
    <source>
        <dbReference type="EMBL" id="SDX72214.1"/>
    </source>
</evidence>
<organism evidence="2 3">
    <name type="scientific">Ruegeria halocynthiae</name>
    <dbReference type="NCBI Taxonomy" id="985054"/>
    <lineage>
        <taxon>Bacteria</taxon>
        <taxon>Pseudomonadati</taxon>
        <taxon>Pseudomonadota</taxon>
        <taxon>Alphaproteobacteria</taxon>
        <taxon>Rhodobacterales</taxon>
        <taxon>Roseobacteraceae</taxon>
        <taxon>Ruegeria</taxon>
    </lineage>
</organism>
<feature type="transmembrane region" description="Helical" evidence="1">
    <location>
        <begin position="348"/>
        <end position="364"/>
    </location>
</feature>
<dbReference type="AlphaFoldDB" id="A0A1H3E2T7"/>
<proteinExistence type="predicted"/>
<feature type="transmembrane region" description="Helical" evidence="1">
    <location>
        <begin position="149"/>
        <end position="166"/>
    </location>
</feature>
<feature type="transmembrane region" description="Helical" evidence="1">
    <location>
        <begin position="291"/>
        <end position="314"/>
    </location>
</feature>
<evidence type="ECO:0000256" key="1">
    <source>
        <dbReference type="SAM" id="Phobius"/>
    </source>
</evidence>
<feature type="transmembrane region" description="Helical" evidence="1">
    <location>
        <begin position="178"/>
        <end position="203"/>
    </location>
</feature>
<feature type="transmembrane region" description="Helical" evidence="1">
    <location>
        <begin position="209"/>
        <end position="225"/>
    </location>
</feature>
<accession>A0A1H3E2T7</accession>
<dbReference type="EMBL" id="FNNP01000010">
    <property type="protein sequence ID" value="SDX72214.1"/>
    <property type="molecule type" value="Genomic_DNA"/>
</dbReference>
<protein>
    <recommendedName>
        <fullName evidence="4">EpsG family protein</fullName>
    </recommendedName>
</protein>
<reference evidence="3" key="1">
    <citation type="submission" date="2016-10" db="EMBL/GenBank/DDBJ databases">
        <authorList>
            <person name="Varghese N."/>
            <person name="Submissions S."/>
        </authorList>
    </citation>
    <scope>NUCLEOTIDE SEQUENCE [LARGE SCALE GENOMIC DNA]</scope>
    <source>
        <strain evidence="3">DSM 27839</strain>
    </source>
</reference>
<feature type="transmembrane region" description="Helical" evidence="1">
    <location>
        <begin position="321"/>
        <end position="342"/>
    </location>
</feature>
<keyword evidence="1" id="KW-0812">Transmembrane</keyword>
<dbReference type="Proteomes" id="UP000183400">
    <property type="component" value="Unassembled WGS sequence"/>
</dbReference>
<name>A0A1H3E2T7_9RHOB</name>
<evidence type="ECO:0008006" key="4">
    <source>
        <dbReference type="Google" id="ProtNLM"/>
    </source>
</evidence>
<keyword evidence="1" id="KW-1133">Transmembrane helix</keyword>
<dbReference type="RefSeq" id="WP_074738549.1">
    <property type="nucleotide sequence ID" value="NZ_FNNP01000010.1"/>
</dbReference>
<feature type="transmembrane region" description="Helical" evidence="1">
    <location>
        <begin position="232"/>
        <end position="251"/>
    </location>
</feature>
<sequence>MLNGLSGILRPAMNFVAFFVVLIFSGAVFQQTYEHPKYNPDLISYLSVILDNELEDGDRLNLRVREEILQNTSEHIVQKLEADDFTGTLLTDEEALRQHMPFFESRYGYLAIIKAGNNITGSLVSSTILIGAVSAASITFLVGLYMLRFGFMCVLLTMLAIPYLGVIDVGREQSPDALAVLLLLAFIYSIGRHAFLTLLLAILIVSIRPDYIVFTSITVLVLFLYERVSLKVLISVLLVTLIPFIFTKFYFDGYSHQKLFHYTLISQNFYPQDMVISADLGDYLKAYFRGVYSIVFGKYVVIYLLVVGLLISYLEHDDRDLGFCLCLASISMIFVHFCLFPAAFDRFYIAPNIIIFISLLKGMIRHRSETSRVGSNPMFY</sequence>
<evidence type="ECO:0000313" key="3">
    <source>
        <dbReference type="Proteomes" id="UP000183400"/>
    </source>
</evidence>
<feature type="transmembrane region" description="Helical" evidence="1">
    <location>
        <begin position="123"/>
        <end position="143"/>
    </location>
</feature>
<keyword evidence="1" id="KW-0472">Membrane</keyword>